<gene>
    <name evidence="2" type="ORF">EDB95_2762</name>
</gene>
<comment type="caution">
    <text evidence="2">The sequence shown here is derived from an EMBL/GenBank/DDBJ whole genome shotgun (WGS) entry which is preliminary data.</text>
</comment>
<evidence type="ECO:0000313" key="3">
    <source>
        <dbReference type="Proteomes" id="UP000294498"/>
    </source>
</evidence>
<dbReference type="NCBIfam" id="TIGR04183">
    <property type="entry name" value="Por_Secre_tail"/>
    <property type="match status" value="1"/>
</dbReference>
<dbReference type="OrthoDB" id="617217at2"/>
<reference evidence="2 3" key="1">
    <citation type="submission" date="2019-03" db="EMBL/GenBank/DDBJ databases">
        <title>Genomic Encyclopedia of Type Strains, Phase IV (KMG-IV): sequencing the most valuable type-strain genomes for metagenomic binning, comparative biology and taxonomic classification.</title>
        <authorList>
            <person name="Goeker M."/>
        </authorList>
    </citation>
    <scope>NUCLEOTIDE SEQUENCE [LARGE SCALE GENOMIC DNA]</scope>
    <source>
        <strain evidence="2 3">DSM 100059</strain>
    </source>
</reference>
<dbReference type="Proteomes" id="UP000294498">
    <property type="component" value="Unassembled WGS sequence"/>
</dbReference>
<feature type="signal peptide" evidence="1">
    <location>
        <begin position="1"/>
        <end position="23"/>
    </location>
</feature>
<organism evidence="2 3">
    <name type="scientific">Dinghuibacter silviterrae</name>
    <dbReference type="NCBI Taxonomy" id="1539049"/>
    <lineage>
        <taxon>Bacteria</taxon>
        <taxon>Pseudomonadati</taxon>
        <taxon>Bacteroidota</taxon>
        <taxon>Chitinophagia</taxon>
        <taxon>Chitinophagales</taxon>
        <taxon>Chitinophagaceae</taxon>
        <taxon>Dinghuibacter</taxon>
    </lineage>
</organism>
<keyword evidence="3" id="KW-1185">Reference proteome</keyword>
<sequence length="521" mass="57082">MTCAKTIWPLCVLALLRTSTAAAQVYLPPGADLTVHPGDTVAIFGNVLNSGRWGTLNGAAINFYGTEWQNGAGGQMPDEAYYGLDTTQGAGGIFRFIQSSPQYVTGAYNEATGQGPGFPGISIANTEGLILEPGSDVKIRHSLNFETGYVFLNGNNLNMSHGSTITGYSDRQFVVTGLEPNGGSLYRESLTQNDNLVVFPVGAYPGSYSPLALQSHTAYPMTFHARVFDSVYSNATSGTTNPETVVLKTWNVGQPGLNIGDVSVWLQHDIGDEGRFFPLHRDSSYISLFTGNDWDTTGPKGVLNPGTLTTGAQLPSTFANLRDFTSVLLANAYLSVAEQTPADAQLEFQAYRQTIRLVRTFWITQYERSVAHYELQRRRADEDSFYTVAVVPTQTANGTSTTPVRYDQEDDDYYGDVTYYRVKIVGQDGHTGYSVVRLVPPFVAIVCSPDPAVGFFTVNTFGFNRVLRMELYDRAGQRVGQYEVNGTATISVPWLPAGMYVLAFYDQNRLVSTQKIILLRK</sequence>
<dbReference type="EMBL" id="SODV01000001">
    <property type="protein sequence ID" value="TDX01720.1"/>
    <property type="molecule type" value="Genomic_DNA"/>
</dbReference>
<feature type="chain" id="PRO_5020645642" evidence="1">
    <location>
        <begin position="24"/>
        <end position="521"/>
    </location>
</feature>
<accession>A0A4R8DTS7</accession>
<evidence type="ECO:0000256" key="1">
    <source>
        <dbReference type="SAM" id="SignalP"/>
    </source>
</evidence>
<evidence type="ECO:0000313" key="2">
    <source>
        <dbReference type="EMBL" id="TDX01720.1"/>
    </source>
</evidence>
<protein>
    <submittedName>
        <fullName evidence="2">Putative secreted protein (Por secretion system target)</fullName>
    </submittedName>
</protein>
<keyword evidence="1" id="KW-0732">Signal</keyword>
<dbReference type="RefSeq" id="WP_133994360.1">
    <property type="nucleotide sequence ID" value="NZ_SODV01000001.1"/>
</dbReference>
<proteinExistence type="predicted"/>
<dbReference type="InterPro" id="IPR026444">
    <property type="entry name" value="Secre_tail"/>
</dbReference>
<name>A0A4R8DTS7_9BACT</name>
<dbReference type="AlphaFoldDB" id="A0A4R8DTS7"/>